<proteinExistence type="predicted"/>
<dbReference type="EMBL" id="JAZHXI010000005">
    <property type="protein sequence ID" value="KAL2071869.1"/>
    <property type="molecule type" value="Genomic_DNA"/>
</dbReference>
<gene>
    <name evidence="1" type="ORF">VTL71DRAFT_13104</name>
</gene>
<dbReference type="Proteomes" id="UP001595075">
    <property type="component" value="Unassembled WGS sequence"/>
</dbReference>
<protein>
    <submittedName>
        <fullName evidence="1">Uncharacterized protein</fullName>
    </submittedName>
</protein>
<reference evidence="1 2" key="1">
    <citation type="journal article" date="2024" name="Commun. Biol.">
        <title>Comparative genomic analysis of thermophilic fungi reveals convergent evolutionary adaptations and gene losses.</title>
        <authorList>
            <person name="Steindorff A.S."/>
            <person name="Aguilar-Pontes M.V."/>
            <person name="Robinson A.J."/>
            <person name="Andreopoulos B."/>
            <person name="LaButti K."/>
            <person name="Kuo A."/>
            <person name="Mondo S."/>
            <person name="Riley R."/>
            <person name="Otillar R."/>
            <person name="Haridas S."/>
            <person name="Lipzen A."/>
            <person name="Grimwood J."/>
            <person name="Schmutz J."/>
            <person name="Clum A."/>
            <person name="Reid I.D."/>
            <person name="Moisan M.C."/>
            <person name="Butler G."/>
            <person name="Nguyen T.T.M."/>
            <person name="Dewar K."/>
            <person name="Conant G."/>
            <person name="Drula E."/>
            <person name="Henrissat B."/>
            <person name="Hansel C."/>
            <person name="Singer S."/>
            <person name="Hutchinson M.I."/>
            <person name="de Vries R.P."/>
            <person name="Natvig D.O."/>
            <person name="Powell A.J."/>
            <person name="Tsang A."/>
            <person name="Grigoriev I.V."/>
        </authorList>
    </citation>
    <scope>NUCLEOTIDE SEQUENCE [LARGE SCALE GENOMIC DNA]</scope>
    <source>
        <strain evidence="1 2">CBS 494.80</strain>
    </source>
</reference>
<comment type="caution">
    <text evidence="1">The sequence shown here is derived from an EMBL/GenBank/DDBJ whole genome shotgun (WGS) entry which is preliminary data.</text>
</comment>
<evidence type="ECO:0000313" key="1">
    <source>
        <dbReference type="EMBL" id="KAL2071869.1"/>
    </source>
</evidence>
<name>A0ABR4CS14_9HELO</name>
<accession>A0ABR4CS14</accession>
<evidence type="ECO:0000313" key="2">
    <source>
        <dbReference type="Proteomes" id="UP001595075"/>
    </source>
</evidence>
<sequence>MTDLIPGRVLRLPYKISQSQSKFMCLLKTSSDDHKQPTSSIYYIPPMHFLQNIKEEQKGVVVENLYRC</sequence>
<organism evidence="1 2">
    <name type="scientific">Oculimacula yallundae</name>
    <dbReference type="NCBI Taxonomy" id="86028"/>
    <lineage>
        <taxon>Eukaryota</taxon>
        <taxon>Fungi</taxon>
        <taxon>Dikarya</taxon>
        <taxon>Ascomycota</taxon>
        <taxon>Pezizomycotina</taxon>
        <taxon>Leotiomycetes</taxon>
        <taxon>Helotiales</taxon>
        <taxon>Ploettnerulaceae</taxon>
        <taxon>Oculimacula</taxon>
    </lineage>
</organism>
<keyword evidence="2" id="KW-1185">Reference proteome</keyword>